<gene>
    <name evidence="2" type="ORF">OO17_10995</name>
</gene>
<dbReference type="Proteomes" id="UP000032515">
    <property type="component" value="Unassembled WGS sequence"/>
</dbReference>
<comment type="caution">
    <text evidence="2">The sequence shown here is derived from an EMBL/GenBank/DDBJ whole genome shotgun (WGS) entry which is preliminary data.</text>
</comment>
<dbReference type="NCBIfam" id="TIGR00778">
    <property type="entry name" value="ahpD_dom"/>
    <property type="match status" value="1"/>
</dbReference>
<dbReference type="PANTHER" id="PTHR35446">
    <property type="entry name" value="SI:CH211-175M2.5"/>
    <property type="match status" value="1"/>
</dbReference>
<dbReference type="Pfam" id="PF02627">
    <property type="entry name" value="CMD"/>
    <property type="match status" value="1"/>
</dbReference>
<dbReference type="PANTHER" id="PTHR35446:SF3">
    <property type="entry name" value="CMD DOMAIN-CONTAINING PROTEIN"/>
    <property type="match status" value="1"/>
</dbReference>
<dbReference type="PATRIC" id="fig|1076.23.peg.1955"/>
<dbReference type="GO" id="GO:0051920">
    <property type="term" value="F:peroxiredoxin activity"/>
    <property type="evidence" value="ECO:0007669"/>
    <property type="project" value="InterPro"/>
</dbReference>
<evidence type="ECO:0000313" key="2">
    <source>
        <dbReference type="EMBL" id="KIZ43698.1"/>
    </source>
</evidence>
<keyword evidence="2" id="KW-0575">Peroxidase</keyword>
<dbReference type="AlphaFoldDB" id="A0A0D7ESD7"/>
<evidence type="ECO:0000313" key="3">
    <source>
        <dbReference type="Proteomes" id="UP000032515"/>
    </source>
</evidence>
<dbReference type="InterPro" id="IPR004675">
    <property type="entry name" value="AhpD_core"/>
</dbReference>
<dbReference type="EMBL" id="JXXE01000215">
    <property type="protein sequence ID" value="KIZ43698.1"/>
    <property type="molecule type" value="Genomic_DNA"/>
</dbReference>
<dbReference type="OrthoDB" id="9808310at2"/>
<organism evidence="2 3">
    <name type="scientific">Rhodopseudomonas palustris</name>
    <dbReference type="NCBI Taxonomy" id="1076"/>
    <lineage>
        <taxon>Bacteria</taxon>
        <taxon>Pseudomonadati</taxon>
        <taxon>Pseudomonadota</taxon>
        <taxon>Alphaproteobacteria</taxon>
        <taxon>Hyphomicrobiales</taxon>
        <taxon>Nitrobacteraceae</taxon>
        <taxon>Rhodopseudomonas</taxon>
    </lineage>
</organism>
<name>A0A0D7ESD7_RHOPL</name>
<dbReference type="InterPro" id="IPR003779">
    <property type="entry name" value="CMD-like"/>
</dbReference>
<evidence type="ECO:0000259" key="1">
    <source>
        <dbReference type="Pfam" id="PF02627"/>
    </source>
</evidence>
<accession>A0A0D7ESD7</accession>
<dbReference type="RefSeq" id="WP_044410064.1">
    <property type="nucleotide sequence ID" value="NZ_JXXE01000215.1"/>
</dbReference>
<dbReference type="InterPro" id="IPR029032">
    <property type="entry name" value="AhpD-like"/>
</dbReference>
<feature type="domain" description="Carboxymuconolactone decarboxylase-like" evidence="1">
    <location>
        <begin position="41"/>
        <end position="119"/>
    </location>
</feature>
<protein>
    <submittedName>
        <fullName evidence="2">Alkylhydroperoxidase</fullName>
    </submittedName>
</protein>
<dbReference type="SUPFAM" id="SSF69118">
    <property type="entry name" value="AhpD-like"/>
    <property type="match status" value="1"/>
</dbReference>
<sequence length="181" mass="18850">MSRITVPAREAAPAASQSMLDAVEKQLGVIPNLFRLVALSPAALQGLLGLNGALGKALDVKTRERIAIAVAQVNGCDYCLSAHTYLGLNLAKIDKAEIALNRNGASSDPKANAAVAFARKITENRGSAAEAELQAVRAAGYTDAQVIEIIAVVAENVFTNMVNIVAGTEIDFPVIHTAEAA</sequence>
<reference evidence="2 3" key="1">
    <citation type="submission" date="2014-11" db="EMBL/GenBank/DDBJ databases">
        <title>Genomics and ecophysiology of heterotrophic nitrogen fixing bacteria isolated from estuarine surface water.</title>
        <authorList>
            <person name="Bentzon-Tilia M."/>
            <person name="Severin I."/>
            <person name="Hansen L.H."/>
            <person name="Riemann L."/>
        </authorList>
    </citation>
    <scope>NUCLEOTIDE SEQUENCE [LARGE SCALE GENOMIC DNA]</scope>
    <source>
        <strain evidence="2 3">BAL398</strain>
    </source>
</reference>
<dbReference type="Gene3D" id="1.20.1290.10">
    <property type="entry name" value="AhpD-like"/>
    <property type="match status" value="1"/>
</dbReference>
<proteinExistence type="predicted"/>
<keyword evidence="2" id="KW-0560">Oxidoreductase</keyword>